<proteinExistence type="predicted"/>
<reference evidence="2" key="2">
    <citation type="submission" date="2012-08" db="EMBL/GenBank/DDBJ databases">
        <authorList>
            <person name="Yang R.-Y."/>
            <person name="Li H.-T."/>
            <person name="Zhu H."/>
            <person name="Zhou G.-P."/>
            <person name="Wang M."/>
            <person name="Wang L."/>
        </authorList>
    </citation>
    <scope>NUCLEOTIDE SEQUENCE</scope>
    <source>
        <strain evidence="2">CBS 8904</strain>
    </source>
</reference>
<comment type="caution">
    <text evidence="2">The sequence shown here is derived from an EMBL/GenBank/DDBJ whole genome shotgun (WGS) entry which is preliminary data.</text>
</comment>
<evidence type="ECO:0000313" key="2">
    <source>
        <dbReference type="EMBL" id="EKD03461.1"/>
    </source>
</evidence>
<organism evidence="2 3">
    <name type="scientific">Trichosporon asahii var. asahii (strain CBS 8904)</name>
    <name type="common">Yeast</name>
    <dbReference type="NCBI Taxonomy" id="1220162"/>
    <lineage>
        <taxon>Eukaryota</taxon>
        <taxon>Fungi</taxon>
        <taxon>Dikarya</taxon>
        <taxon>Basidiomycota</taxon>
        <taxon>Agaricomycotina</taxon>
        <taxon>Tremellomycetes</taxon>
        <taxon>Trichosporonales</taxon>
        <taxon>Trichosporonaceae</taxon>
        <taxon>Trichosporon</taxon>
    </lineage>
</organism>
<name>K1VS81_TRIAC</name>
<feature type="region of interest" description="Disordered" evidence="1">
    <location>
        <begin position="101"/>
        <end position="122"/>
    </location>
</feature>
<gene>
    <name evidence="2" type="ORF">A1Q2_02268</name>
</gene>
<dbReference type="Proteomes" id="UP000006757">
    <property type="component" value="Unassembled WGS sequence"/>
</dbReference>
<keyword evidence="3" id="KW-1185">Reference proteome</keyword>
<feature type="region of interest" description="Disordered" evidence="1">
    <location>
        <begin position="24"/>
        <end position="55"/>
    </location>
</feature>
<protein>
    <submittedName>
        <fullName evidence="2">Uncharacterized protein</fullName>
    </submittedName>
</protein>
<dbReference type="HOGENOM" id="CLU_1469219_0_0_1"/>
<dbReference type="EMBL" id="AMBO01000248">
    <property type="protein sequence ID" value="EKD03461.1"/>
    <property type="molecule type" value="Genomic_DNA"/>
</dbReference>
<dbReference type="InParanoid" id="K1VS81"/>
<evidence type="ECO:0000256" key="1">
    <source>
        <dbReference type="SAM" id="MobiDB-lite"/>
    </source>
</evidence>
<dbReference type="AlphaFoldDB" id="K1VS81"/>
<feature type="compositionally biased region" description="Pro residues" evidence="1">
    <location>
        <begin position="43"/>
        <end position="54"/>
    </location>
</feature>
<evidence type="ECO:0000313" key="3">
    <source>
        <dbReference type="Proteomes" id="UP000006757"/>
    </source>
</evidence>
<reference evidence="2" key="1">
    <citation type="journal article" date="2012" name="Eukaryot. Cell">
        <title>Genome sequence of the Trichosporon asahii environmental strain CBS 8904.</title>
        <authorList>
            <person name="Yang R.Y."/>
            <person name="Li H.T."/>
            <person name="Zhu H."/>
            <person name="Zhou G.P."/>
            <person name="Wang M."/>
            <person name="Wang L."/>
        </authorList>
    </citation>
    <scope>NUCLEOTIDE SEQUENCE [LARGE SCALE GENOMIC DNA]</scope>
    <source>
        <strain evidence="2">CBS 8904</strain>
    </source>
</reference>
<feature type="compositionally biased region" description="Polar residues" evidence="1">
    <location>
        <begin position="24"/>
        <end position="34"/>
    </location>
</feature>
<accession>K1VS81</accession>
<sequence length="184" mass="19385">MHPSAYAPTAASPCPRARELESSATISELMTSTPPWAEVWSSPSPPSPPSPPSGPAITLYGGASYYLPDSEIRMTYDLPPSPLSPSQSIVPATIPRAMRPSTVDAANRPGPQVPIPSMLTPGTRDAHSTLTLSLAIARRISWHKKHVEECGAGVLTDALSPLLRAHSHRSTEAGSPLTPAPLTD</sequence>